<name>A0A9W6GNY8_9FUSO</name>
<accession>A0A9W6GNY8</accession>
<gene>
    <name evidence="1" type="ORF">PM10SUCC1_28430</name>
</gene>
<proteinExistence type="predicted"/>
<evidence type="ECO:0000313" key="1">
    <source>
        <dbReference type="EMBL" id="GLI57329.1"/>
    </source>
</evidence>
<keyword evidence="2" id="KW-1185">Reference proteome</keyword>
<dbReference type="AlphaFoldDB" id="A0A9W6GNY8"/>
<dbReference type="EMBL" id="BSDY01000016">
    <property type="protein sequence ID" value="GLI57329.1"/>
    <property type="molecule type" value="Genomic_DNA"/>
</dbReference>
<protein>
    <submittedName>
        <fullName evidence="1">Uncharacterized protein</fullName>
    </submittedName>
</protein>
<organism evidence="1 2">
    <name type="scientific">Propionigenium maris DSM 9537</name>
    <dbReference type="NCBI Taxonomy" id="1123000"/>
    <lineage>
        <taxon>Bacteria</taxon>
        <taxon>Fusobacteriati</taxon>
        <taxon>Fusobacteriota</taxon>
        <taxon>Fusobacteriia</taxon>
        <taxon>Fusobacteriales</taxon>
        <taxon>Fusobacteriaceae</taxon>
        <taxon>Propionigenium</taxon>
    </lineage>
</organism>
<evidence type="ECO:0000313" key="2">
    <source>
        <dbReference type="Proteomes" id="UP001144471"/>
    </source>
</evidence>
<sequence length="91" mass="10376">MVEMAYIDNEEACVVVTKDCTWDDAVKKAEGFLKGYASGACIVTNPAEPKQSYVHRDAEHCKHEGWEWALDRYTVSNEPVWTIDVHTKEVE</sequence>
<comment type="caution">
    <text evidence="1">The sequence shown here is derived from an EMBL/GenBank/DDBJ whole genome shotgun (WGS) entry which is preliminary data.</text>
</comment>
<dbReference type="Proteomes" id="UP001144471">
    <property type="component" value="Unassembled WGS sequence"/>
</dbReference>
<reference evidence="1" key="1">
    <citation type="submission" date="2022-12" db="EMBL/GenBank/DDBJ databases">
        <title>Reference genome sequencing for broad-spectrum identification of bacterial and archaeal isolates by mass spectrometry.</title>
        <authorList>
            <person name="Sekiguchi Y."/>
            <person name="Tourlousse D.M."/>
        </authorList>
    </citation>
    <scope>NUCLEOTIDE SEQUENCE</scope>
    <source>
        <strain evidence="1">10succ1</strain>
    </source>
</reference>
<dbReference type="RefSeq" id="WP_281836884.1">
    <property type="nucleotide sequence ID" value="NZ_BSDY01000016.1"/>
</dbReference>